<evidence type="ECO:0000256" key="2">
    <source>
        <dbReference type="ARBA" id="ARBA00022649"/>
    </source>
</evidence>
<dbReference type="InterPro" id="IPR003477">
    <property type="entry name" value="PemK-like"/>
</dbReference>
<dbReference type="SUPFAM" id="SSF50118">
    <property type="entry name" value="Cell growth inhibitor/plasmid maintenance toxic component"/>
    <property type="match status" value="1"/>
</dbReference>
<evidence type="ECO:0000313" key="4">
    <source>
        <dbReference type="Proteomes" id="UP000813215"/>
    </source>
</evidence>
<comment type="similarity">
    <text evidence="1">Belongs to the PemK/MazF family.</text>
</comment>
<dbReference type="EMBL" id="JAHHHW010000142">
    <property type="protein sequence ID" value="MBW4434754.1"/>
    <property type="molecule type" value="Genomic_DNA"/>
</dbReference>
<dbReference type="InterPro" id="IPR011067">
    <property type="entry name" value="Plasmid_toxin/cell-grow_inhib"/>
</dbReference>
<gene>
    <name evidence="3" type="ORF">KME28_24345</name>
</gene>
<dbReference type="GO" id="GO:0003677">
    <property type="term" value="F:DNA binding"/>
    <property type="evidence" value="ECO:0007669"/>
    <property type="project" value="InterPro"/>
</dbReference>
<dbReference type="Gene3D" id="2.30.30.110">
    <property type="match status" value="1"/>
</dbReference>
<reference evidence="3" key="2">
    <citation type="journal article" date="2022" name="Microbiol. Resour. Announc.">
        <title>Metagenome Sequencing to Explore Phylogenomics of Terrestrial Cyanobacteria.</title>
        <authorList>
            <person name="Ward R.D."/>
            <person name="Stajich J.E."/>
            <person name="Johansen J.R."/>
            <person name="Huntemann M."/>
            <person name="Clum A."/>
            <person name="Foster B."/>
            <person name="Foster B."/>
            <person name="Roux S."/>
            <person name="Palaniappan K."/>
            <person name="Varghese N."/>
            <person name="Mukherjee S."/>
            <person name="Reddy T.B.K."/>
            <person name="Daum C."/>
            <person name="Copeland A."/>
            <person name="Chen I.A."/>
            <person name="Ivanova N.N."/>
            <person name="Kyrpides N.C."/>
            <person name="Shapiro N."/>
            <person name="Eloe-Fadrosh E.A."/>
            <person name="Pietrasiak N."/>
        </authorList>
    </citation>
    <scope>NUCLEOTIDE SEQUENCE</scope>
    <source>
        <strain evidence="3">HA4357-MV3</strain>
    </source>
</reference>
<dbReference type="Pfam" id="PF02452">
    <property type="entry name" value="PemK_toxin"/>
    <property type="match status" value="1"/>
</dbReference>
<accession>A0A9E3HDI4</accession>
<protein>
    <submittedName>
        <fullName evidence="3">Type II toxin-antitoxin system PemK/MazF family toxin</fullName>
    </submittedName>
</protein>
<comment type="caution">
    <text evidence="3">The sequence shown here is derived from an EMBL/GenBank/DDBJ whole genome shotgun (WGS) entry which is preliminary data.</text>
</comment>
<evidence type="ECO:0000313" key="3">
    <source>
        <dbReference type="EMBL" id="MBW4434754.1"/>
    </source>
</evidence>
<keyword evidence="2" id="KW-1277">Toxin-antitoxin system</keyword>
<name>A0A9E3HDI4_9NOST</name>
<reference evidence="3" key="1">
    <citation type="submission" date="2021-05" db="EMBL/GenBank/DDBJ databases">
        <authorList>
            <person name="Pietrasiak N."/>
            <person name="Ward R."/>
            <person name="Stajich J.E."/>
            <person name="Kurbessoian T."/>
        </authorList>
    </citation>
    <scope>NUCLEOTIDE SEQUENCE</scope>
    <source>
        <strain evidence="3">HA4357-MV3</strain>
    </source>
</reference>
<dbReference type="Proteomes" id="UP000813215">
    <property type="component" value="Unassembled WGS sequence"/>
</dbReference>
<evidence type="ECO:0000256" key="1">
    <source>
        <dbReference type="ARBA" id="ARBA00007521"/>
    </source>
</evidence>
<dbReference type="AlphaFoldDB" id="A0A9E3HDI4"/>
<sequence>MPSYSKNDIILVQYPFSDLSTSKIRPAVVVSAPHVSQDVLITPLTSKTGALLEGEFVLSEWRAAGLNVATAVKRGLYTVHESLVVKVIGKLADADAEMLEQSLRGWLGL</sequence>
<organism evidence="3 4">
    <name type="scientific">Pelatocladus maniniholoensis HA4357-MV3</name>
    <dbReference type="NCBI Taxonomy" id="1117104"/>
    <lineage>
        <taxon>Bacteria</taxon>
        <taxon>Bacillati</taxon>
        <taxon>Cyanobacteriota</taxon>
        <taxon>Cyanophyceae</taxon>
        <taxon>Nostocales</taxon>
        <taxon>Nostocaceae</taxon>
        <taxon>Pelatocladus</taxon>
    </lineage>
</organism>
<proteinExistence type="inferred from homology"/>